<proteinExistence type="predicted"/>
<dbReference type="PANTHER" id="PTHR42648">
    <property type="entry name" value="TRANSPOSASE, PUTATIVE-RELATED"/>
    <property type="match status" value="1"/>
</dbReference>
<dbReference type="AlphaFoldDB" id="A0A9W6XYV2"/>
<dbReference type="PROSITE" id="PS50994">
    <property type="entry name" value="INTEGRASE"/>
    <property type="match status" value="1"/>
</dbReference>
<feature type="compositionally biased region" description="Basic and acidic residues" evidence="1">
    <location>
        <begin position="398"/>
        <end position="421"/>
    </location>
</feature>
<reference evidence="3" key="1">
    <citation type="submission" date="2023-04" db="EMBL/GenBank/DDBJ databases">
        <title>Phytophthora fragariaefolia NBRC 109709.</title>
        <authorList>
            <person name="Ichikawa N."/>
            <person name="Sato H."/>
            <person name="Tonouchi N."/>
        </authorList>
    </citation>
    <scope>NUCLEOTIDE SEQUENCE</scope>
    <source>
        <strain evidence="3">NBRC 109709</strain>
    </source>
</reference>
<dbReference type="GO" id="GO:0015074">
    <property type="term" value="P:DNA integration"/>
    <property type="evidence" value="ECO:0007669"/>
    <property type="project" value="InterPro"/>
</dbReference>
<dbReference type="EMBL" id="BSXT01002278">
    <property type="protein sequence ID" value="GMF48126.1"/>
    <property type="molecule type" value="Genomic_DNA"/>
</dbReference>
<gene>
    <name evidence="3" type="ORF">Pfra01_001845400</name>
</gene>
<evidence type="ECO:0000256" key="1">
    <source>
        <dbReference type="SAM" id="MobiDB-lite"/>
    </source>
</evidence>
<accession>A0A9W6XYV2</accession>
<feature type="compositionally biased region" description="Acidic residues" evidence="1">
    <location>
        <begin position="379"/>
        <end position="397"/>
    </location>
</feature>
<dbReference type="InterPro" id="IPR039537">
    <property type="entry name" value="Retrotran_Ty1/copia-like"/>
</dbReference>
<dbReference type="InterPro" id="IPR012337">
    <property type="entry name" value="RNaseH-like_sf"/>
</dbReference>
<sequence>MAKGIMLKKRGKVECADCHFGKQRRKTYSKKLDRNIERVNDLVFADLLIPGLKNGTQYSAVLVIMDAYSRFMTTYLLKSRTEEEVNPRMQEYIAWAESQHGVRVGKVVTREVVVDDVDGDGLVRQVLTDKGQEFCNVAIERWYKMKGIVHTKVGPNASQLNRVERTHQTLIGMVKTMMHQSGLPPSFWTHALETAVYVKNRVYCKGAGRTPYELMFGSKPDIHHIRGFGSATYCHTPVSKRKKLSINCRIGFLIGYREDVVECYVPLRKGLQDEDKWLQTFNELTAHGELDNLFDEEEEEEDDASFHQAEFDDDSVPSDRTSNVDMENVESDSVSERGRRLWDDVVRNSTPIDLDAASADPSDNSLPDYESDAALGETQEGDSVAESEYADADAETEVETHAHRSIHADEIESDDIKRENYNEDTTEVASRLCDSEEEIEAENDGDSEWDDGYEAEADASEDDDDSEVDDPEVDADDDERESTSHITDLVLVDTEDRRAHMRRVITTVYLILLMKTRLDTEILHSPRTL</sequence>
<dbReference type="SUPFAM" id="SSF53098">
    <property type="entry name" value="Ribonuclease H-like"/>
    <property type="match status" value="1"/>
</dbReference>
<dbReference type="Proteomes" id="UP001165121">
    <property type="component" value="Unassembled WGS sequence"/>
</dbReference>
<dbReference type="Gene3D" id="3.30.420.10">
    <property type="entry name" value="Ribonuclease H-like superfamily/Ribonuclease H"/>
    <property type="match status" value="1"/>
</dbReference>
<dbReference type="PANTHER" id="PTHR42648:SF28">
    <property type="entry name" value="TRANSPOSON-ENCODED PROTEIN WITH RIBONUCLEASE H-LIKE AND RETROVIRUS ZINC FINGER-LIKE DOMAINS"/>
    <property type="match status" value="1"/>
</dbReference>
<evidence type="ECO:0000259" key="2">
    <source>
        <dbReference type="PROSITE" id="PS50994"/>
    </source>
</evidence>
<comment type="caution">
    <text evidence="3">The sequence shown here is derived from an EMBL/GenBank/DDBJ whole genome shotgun (WGS) entry which is preliminary data.</text>
</comment>
<feature type="domain" description="Integrase catalytic" evidence="2">
    <location>
        <begin position="34"/>
        <end position="219"/>
    </location>
</feature>
<feature type="region of interest" description="Disordered" evidence="1">
    <location>
        <begin position="296"/>
        <end position="337"/>
    </location>
</feature>
<keyword evidence="4" id="KW-1185">Reference proteome</keyword>
<feature type="region of interest" description="Disordered" evidence="1">
    <location>
        <begin position="352"/>
        <end position="371"/>
    </location>
</feature>
<organism evidence="3 4">
    <name type="scientific">Phytophthora fragariaefolia</name>
    <dbReference type="NCBI Taxonomy" id="1490495"/>
    <lineage>
        <taxon>Eukaryota</taxon>
        <taxon>Sar</taxon>
        <taxon>Stramenopiles</taxon>
        <taxon>Oomycota</taxon>
        <taxon>Peronosporomycetes</taxon>
        <taxon>Peronosporales</taxon>
        <taxon>Peronosporaceae</taxon>
        <taxon>Phytophthora</taxon>
    </lineage>
</organism>
<dbReference type="OrthoDB" id="1739418at2759"/>
<feature type="compositionally biased region" description="Acidic residues" evidence="1">
    <location>
        <begin position="435"/>
        <end position="480"/>
    </location>
</feature>
<protein>
    <submittedName>
        <fullName evidence="3">Unnamed protein product</fullName>
    </submittedName>
</protein>
<evidence type="ECO:0000313" key="4">
    <source>
        <dbReference type="Proteomes" id="UP001165121"/>
    </source>
</evidence>
<evidence type="ECO:0000313" key="3">
    <source>
        <dbReference type="EMBL" id="GMF48126.1"/>
    </source>
</evidence>
<name>A0A9W6XYV2_9STRA</name>
<dbReference type="InterPro" id="IPR001584">
    <property type="entry name" value="Integrase_cat-core"/>
</dbReference>
<dbReference type="GO" id="GO:0003676">
    <property type="term" value="F:nucleic acid binding"/>
    <property type="evidence" value="ECO:0007669"/>
    <property type="project" value="InterPro"/>
</dbReference>
<dbReference type="InterPro" id="IPR036397">
    <property type="entry name" value="RNaseH_sf"/>
</dbReference>
<feature type="region of interest" description="Disordered" evidence="1">
    <location>
        <begin position="376"/>
        <end position="483"/>
    </location>
</feature>